<sequence length="504" mass="54286">MASSSSNPACKHLVLDAGPLLSLSPLRGLAETYVTVPQVLDELKDRRAREHFEKLGLSAGVRVEIRSPDAASLAHVIQFAKKTGDYSVLSTADLAVLALTYALDIQEKKRQAEQSSSEEPNPSATSTAADPSVKDPGLSEETTQDFKEASTVGEQTDTVERSLSKLSLGEQPSDGVPEIERGNVTGEEVTDGPSEEKDMEEREPLDVELCPTKANADLDHSPQKQDEQTIDEPSPSVSDSLAQSQPEPSAPLYNDPSDDDDGEGEWITPSNVGLHKSRALGLTPSVSGSAKGKAKETIPVGCMTADFAMQNVLLQMDLNLVGVEGKKIDRVKTWVLRCHACFKICKDSSKKFCPSCGNPTLLRASVTVSSPNASSNAPAMQVHLKKNFQYRTRGTIYSIPSPKPGSAKSGSGEGLILREDQSEYMRAKKQVDLKRQREEKKMLSGALASGGAGGLNVGNWMDPDWIPDIISAGASGKGRNPRGRTDMPVIGYGRKNPNERKHHK</sequence>
<feature type="binding site" evidence="8">
    <location>
        <position position="356"/>
    </location>
    <ligand>
        <name>Zn(2+)</name>
        <dbReference type="ChEBI" id="CHEBI:29105"/>
    </ligand>
</feature>
<evidence type="ECO:0000256" key="9">
    <source>
        <dbReference type="SAM" id="MobiDB-lite"/>
    </source>
</evidence>
<dbReference type="InterPro" id="IPR039907">
    <property type="entry name" value="NOB1"/>
</dbReference>
<feature type="compositionally biased region" description="Polar residues" evidence="9">
    <location>
        <begin position="235"/>
        <end position="247"/>
    </location>
</feature>
<evidence type="ECO:0000256" key="3">
    <source>
        <dbReference type="ARBA" id="ARBA00022723"/>
    </source>
</evidence>
<evidence type="ECO:0000256" key="5">
    <source>
        <dbReference type="ARBA" id="ARBA00022833"/>
    </source>
</evidence>
<feature type="compositionally biased region" description="Basic and acidic residues" evidence="9">
    <location>
        <begin position="194"/>
        <end position="205"/>
    </location>
</feature>
<dbReference type="PIRSF" id="PIRSF037125">
    <property type="entry name" value="D-site_20S_pre-rRNA_nuclease"/>
    <property type="match status" value="1"/>
</dbReference>
<evidence type="ECO:0000256" key="8">
    <source>
        <dbReference type="PIRSR" id="PIRSR037125-1"/>
    </source>
</evidence>
<dbReference type="FunFam" id="3.40.50.1010:FF:000020">
    <property type="entry name" value="20S-pre-rRNA D-site endonuclease NOB1"/>
    <property type="match status" value="1"/>
</dbReference>
<dbReference type="GO" id="GO:0046872">
    <property type="term" value="F:metal ion binding"/>
    <property type="evidence" value="ECO:0007669"/>
    <property type="project" value="UniProtKB-UniRule"/>
</dbReference>
<dbReference type="CDD" id="cd09876">
    <property type="entry name" value="PIN_Nob1-like"/>
    <property type="match status" value="1"/>
</dbReference>
<dbReference type="AlphaFoldDB" id="A0A4S4LPY1"/>
<dbReference type="EMBL" id="SGPL01000338">
    <property type="protein sequence ID" value="THH13638.1"/>
    <property type="molecule type" value="Genomic_DNA"/>
</dbReference>
<comment type="function">
    <text evidence="7">Required for the synthesis of 40S ribosome subunits. Has a role in processing 20S pre-rRNA into the mature 18S rRNA, where it is required for cleavage at the 3' end of the mature 18S rRNA (D-site). Accompanies the 20S pre-rRNA from the nucleus to the cytoplasm.</text>
</comment>
<dbReference type="GO" id="GO:0030688">
    <property type="term" value="C:preribosome, small subunit precursor"/>
    <property type="evidence" value="ECO:0007669"/>
    <property type="project" value="TreeGrafter"/>
</dbReference>
<name>A0A4S4LPY1_9AGAM</name>
<accession>A0A4S4LPY1</accession>
<dbReference type="Gene3D" id="6.20.210.10">
    <property type="entry name" value="Nin one binding (NOB1), Zn-ribbon-like"/>
    <property type="match status" value="1"/>
</dbReference>
<dbReference type="InterPro" id="IPR014881">
    <property type="entry name" value="NOB1_Zn-bd"/>
</dbReference>
<keyword evidence="2" id="KW-0540">Nuclease</keyword>
<dbReference type="InterPro" id="IPR036283">
    <property type="entry name" value="NOB1_Zf-like_sf"/>
</dbReference>
<evidence type="ECO:0000259" key="11">
    <source>
        <dbReference type="Pfam" id="PF17146"/>
    </source>
</evidence>
<feature type="domain" description="Ribonuclease PIN" evidence="11">
    <location>
        <begin position="13"/>
        <end position="103"/>
    </location>
</feature>
<protein>
    <recommendedName>
        <fullName evidence="7">20S-pre-rRNA D-site endonuclease NOB1</fullName>
    </recommendedName>
</protein>
<dbReference type="GO" id="GO:0016787">
    <property type="term" value="F:hydrolase activity"/>
    <property type="evidence" value="ECO:0007669"/>
    <property type="project" value="UniProtKB-KW"/>
</dbReference>
<feature type="domain" description="Nin one binding (NOB1) Zn-ribbon-like" evidence="10">
    <location>
        <begin position="328"/>
        <end position="405"/>
    </location>
</feature>
<keyword evidence="4" id="KW-0378">Hydrolase</keyword>
<feature type="compositionally biased region" description="Basic and acidic residues" evidence="9">
    <location>
        <begin position="216"/>
        <end position="227"/>
    </location>
</feature>
<dbReference type="GO" id="GO:0004521">
    <property type="term" value="F:RNA endonuclease activity"/>
    <property type="evidence" value="ECO:0007669"/>
    <property type="project" value="UniProtKB-UniRule"/>
</dbReference>
<dbReference type="Pfam" id="PF08772">
    <property type="entry name" value="Zn_ribbon_NOB1"/>
    <property type="match status" value="1"/>
</dbReference>
<evidence type="ECO:0000313" key="12">
    <source>
        <dbReference type="EMBL" id="THH13638.1"/>
    </source>
</evidence>
<evidence type="ECO:0000313" key="13">
    <source>
        <dbReference type="Proteomes" id="UP000310158"/>
    </source>
</evidence>
<feature type="region of interest" description="Disordered" evidence="9">
    <location>
        <begin position="471"/>
        <end position="504"/>
    </location>
</feature>
<dbReference type="GO" id="GO:0005730">
    <property type="term" value="C:nucleolus"/>
    <property type="evidence" value="ECO:0007669"/>
    <property type="project" value="UniProtKB-SubCell"/>
</dbReference>
<comment type="similarity">
    <text evidence="1 7">Belongs to the NOB1 family.</text>
</comment>
<dbReference type="InterPro" id="IPR017117">
    <property type="entry name" value="Nob1_euk"/>
</dbReference>
<comment type="subcellular location">
    <subcellularLocation>
        <location evidence="7">Nucleus</location>
        <location evidence="7">Nucleolus</location>
    </subcellularLocation>
</comment>
<proteinExistence type="inferred from homology"/>
<reference evidence="12 13" key="1">
    <citation type="submission" date="2019-02" db="EMBL/GenBank/DDBJ databases">
        <title>Genome sequencing of the rare red list fungi Bondarzewia mesenterica.</title>
        <authorList>
            <person name="Buettner E."/>
            <person name="Kellner H."/>
        </authorList>
    </citation>
    <scope>NUCLEOTIDE SEQUENCE [LARGE SCALE GENOMIC DNA]</scope>
    <source>
        <strain evidence="12 13">DSM 108281</strain>
    </source>
</reference>
<evidence type="ECO:0000256" key="7">
    <source>
        <dbReference type="PIRNR" id="PIRNR037125"/>
    </source>
</evidence>
<feature type="binding site" evidence="8">
    <location>
        <position position="338"/>
    </location>
    <ligand>
        <name>Zn(2+)</name>
        <dbReference type="ChEBI" id="CHEBI:29105"/>
    </ligand>
</feature>
<dbReference type="SUPFAM" id="SSF144206">
    <property type="entry name" value="NOB1 zinc finger-like"/>
    <property type="match status" value="1"/>
</dbReference>
<keyword evidence="5 7" id="KW-0862">Zinc</keyword>
<dbReference type="GO" id="GO:0030490">
    <property type="term" value="P:maturation of SSU-rRNA"/>
    <property type="evidence" value="ECO:0007669"/>
    <property type="project" value="TreeGrafter"/>
</dbReference>
<feature type="region of interest" description="Disordered" evidence="9">
    <location>
        <begin position="110"/>
        <end position="272"/>
    </location>
</feature>
<dbReference type="Proteomes" id="UP000310158">
    <property type="component" value="Unassembled WGS sequence"/>
</dbReference>
<keyword evidence="13" id="KW-1185">Reference proteome</keyword>
<keyword evidence="3 7" id="KW-0479">Metal-binding</keyword>
<gene>
    <name evidence="12" type="ORF">EW146_g6602</name>
</gene>
<evidence type="ECO:0000256" key="4">
    <source>
        <dbReference type="ARBA" id="ARBA00022801"/>
    </source>
</evidence>
<organism evidence="12 13">
    <name type="scientific">Bondarzewia mesenterica</name>
    <dbReference type="NCBI Taxonomy" id="1095465"/>
    <lineage>
        <taxon>Eukaryota</taxon>
        <taxon>Fungi</taxon>
        <taxon>Dikarya</taxon>
        <taxon>Basidiomycota</taxon>
        <taxon>Agaricomycotina</taxon>
        <taxon>Agaricomycetes</taxon>
        <taxon>Russulales</taxon>
        <taxon>Bondarzewiaceae</taxon>
        <taxon>Bondarzewia</taxon>
    </lineage>
</organism>
<feature type="binding site" evidence="8">
    <location>
        <position position="341"/>
    </location>
    <ligand>
        <name>Zn(2+)</name>
        <dbReference type="ChEBI" id="CHEBI:29105"/>
    </ligand>
</feature>
<evidence type="ECO:0000259" key="10">
    <source>
        <dbReference type="Pfam" id="PF08772"/>
    </source>
</evidence>
<evidence type="ECO:0000256" key="1">
    <source>
        <dbReference type="ARBA" id="ARBA00005858"/>
    </source>
</evidence>
<dbReference type="OrthoDB" id="446759at2759"/>
<evidence type="ECO:0000256" key="6">
    <source>
        <dbReference type="ARBA" id="ARBA00023242"/>
    </source>
</evidence>
<dbReference type="Gene3D" id="3.40.50.1010">
    <property type="entry name" value="5'-nuclease"/>
    <property type="match status" value="1"/>
</dbReference>
<dbReference type="InterPro" id="IPR033411">
    <property type="entry name" value="Ribonuclease_PIN"/>
</dbReference>
<dbReference type="PANTHER" id="PTHR12814">
    <property type="entry name" value="RNA-BINDING PROTEIN NOB1"/>
    <property type="match status" value="1"/>
</dbReference>
<feature type="compositionally biased region" description="Polar residues" evidence="9">
    <location>
        <begin position="113"/>
        <end position="129"/>
    </location>
</feature>
<dbReference type="GO" id="GO:0005737">
    <property type="term" value="C:cytoplasm"/>
    <property type="evidence" value="ECO:0007669"/>
    <property type="project" value="UniProtKB-ARBA"/>
</dbReference>
<dbReference type="Pfam" id="PF17146">
    <property type="entry name" value="PIN_6"/>
    <property type="match status" value="1"/>
</dbReference>
<dbReference type="PANTHER" id="PTHR12814:SF2">
    <property type="entry name" value="RNA-BINDING PROTEIN NOB1"/>
    <property type="match status" value="1"/>
</dbReference>
<evidence type="ECO:0000256" key="2">
    <source>
        <dbReference type="ARBA" id="ARBA00022722"/>
    </source>
</evidence>
<keyword evidence="6 7" id="KW-0539">Nucleus</keyword>
<feature type="binding site" evidence="8">
    <location>
        <position position="353"/>
    </location>
    <ligand>
        <name>Zn(2+)</name>
        <dbReference type="ChEBI" id="CHEBI:29105"/>
    </ligand>
</feature>
<comment type="caution">
    <text evidence="12">The sequence shown here is derived from an EMBL/GenBank/DDBJ whole genome shotgun (WGS) entry which is preliminary data.</text>
</comment>